<feature type="region of interest" description="Disordered" evidence="2">
    <location>
        <begin position="368"/>
        <end position="399"/>
    </location>
</feature>
<name>A0A8T0FPE6_ARGBR</name>
<evidence type="ECO:0000313" key="4">
    <source>
        <dbReference type="Proteomes" id="UP000807504"/>
    </source>
</evidence>
<proteinExistence type="predicted"/>
<reference evidence="3" key="2">
    <citation type="submission" date="2020-06" db="EMBL/GenBank/DDBJ databases">
        <authorList>
            <person name="Sheffer M."/>
        </authorList>
    </citation>
    <scope>NUCLEOTIDE SEQUENCE</scope>
</reference>
<evidence type="ECO:0000256" key="2">
    <source>
        <dbReference type="SAM" id="MobiDB-lite"/>
    </source>
</evidence>
<evidence type="ECO:0000313" key="3">
    <source>
        <dbReference type="EMBL" id="KAF8793057.1"/>
    </source>
</evidence>
<accession>A0A8T0FPE6</accession>
<comment type="caution">
    <text evidence="3">The sequence shown here is derived from an EMBL/GenBank/DDBJ whole genome shotgun (WGS) entry which is preliminary data.</text>
</comment>
<sequence length="581" mass="66716">MATRYTAEQFAEALTIWSIDKDFNQCVVSEIEDINEIKPLDLLLSTVNIFLDGFCEKLETECDDYKQGILYSKQTFIDYLTHNCLLLAESNGCFDLILTCAFVSLEVYNITFYFQCFHLSRVAFKLLAKVLEDRFGNMFNTDSGWQELMAYCTKVHAAVLPSKENRPSDYETEDESLSYFQDLNVKYKTFCKETTSNGIIREGSLIQQKRLHCSDPDAKQLFGQHFSNDSSDNVNSTDDESSDDNNLMGGQINHGTVKGDNSSQNDLNHQQQGLESNSAEHNSKSIEIDALNEMIKRTIIQSPDTVDASDDERSDEVPGQRISVTTQGQTKLESLKDHQNCLKNVEKRKELLEFKNEEHAAKFTERDMFNEMTEETSSDSSAVTDESSSDSSVIVESSDDESLADDSIYWEYETMKKCVLRKRITDSKEHLKDVLDRLAMIKRKVDPEIIPSNEYDIPISDNEDIEKLEKCVTKPNFSKWKIDLLEEDVESIKKEICDQKNEKLDNLSQKRVRPEDITDGEIFQNVIDIFDPSDDEDQCEICDGKMLTFKNKWVENFYRKFSDNISDFLITVTVECRHGNL</sequence>
<keyword evidence="1" id="KW-0175">Coiled coil</keyword>
<feature type="coiled-coil region" evidence="1">
    <location>
        <begin position="335"/>
        <end position="362"/>
    </location>
</feature>
<feature type="region of interest" description="Disordered" evidence="2">
    <location>
        <begin position="222"/>
        <end position="282"/>
    </location>
</feature>
<feature type="compositionally biased region" description="Low complexity" evidence="2">
    <location>
        <begin position="378"/>
        <end position="396"/>
    </location>
</feature>
<dbReference type="EMBL" id="JABXBU010000003">
    <property type="protein sequence ID" value="KAF8793057.1"/>
    <property type="molecule type" value="Genomic_DNA"/>
</dbReference>
<organism evidence="3 4">
    <name type="scientific">Argiope bruennichi</name>
    <name type="common">Wasp spider</name>
    <name type="synonym">Aranea bruennichi</name>
    <dbReference type="NCBI Taxonomy" id="94029"/>
    <lineage>
        <taxon>Eukaryota</taxon>
        <taxon>Metazoa</taxon>
        <taxon>Ecdysozoa</taxon>
        <taxon>Arthropoda</taxon>
        <taxon>Chelicerata</taxon>
        <taxon>Arachnida</taxon>
        <taxon>Araneae</taxon>
        <taxon>Araneomorphae</taxon>
        <taxon>Entelegynae</taxon>
        <taxon>Araneoidea</taxon>
        <taxon>Araneidae</taxon>
        <taxon>Argiope</taxon>
    </lineage>
</organism>
<feature type="region of interest" description="Disordered" evidence="2">
    <location>
        <begin position="301"/>
        <end position="328"/>
    </location>
</feature>
<gene>
    <name evidence="3" type="ORF">HNY73_004586</name>
</gene>
<dbReference type="Proteomes" id="UP000807504">
    <property type="component" value="Unassembled WGS sequence"/>
</dbReference>
<evidence type="ECO:0000256" key="1">
    <source>
        <dbReference type="SAM" id="Coils"/>
    </source>
</evidence>
<keyword evidence="4" id="KW-1185">Reference proteome</keyword>
<feature type="compositionally biased region" description="Polar residues" evidence="2">
    <location>
        <begin position="259"/>
        <end position="280"/>
    </location>
</feature>
<protein>
    <submittedName>
        <fullName evidence="3">Uncharacterized protein</fullName>
    </submittedName>
</protein>
<feature type="compositionally biased region" description="Low complexity" evidence="2">
    <location>
        <begin position="227"/>
        <end position="236"/>
    </location>
</feature>
<reference evidence="3" key="1">
    <citation type="journal article" date="2020" name="bioRxiv">
        <title>Chromosome-level reference genome of the European wasp spider Argiope bruennichi: a resource for studies on range expansion and evolutionary adaptation.</title>
        <authorList>
            <person name="Sheffer M.M."/>
            <person name="Hoppe A."/>
            <person name="Krehenwinkel H."/>
            <person name="Uhl G."/>
            <person name="Kuss A.W."/>
            <person name="Jensen L."/>
            <person name="Jensen C."/>
            <person name="Gillespie R.G."/>
            <person name="Hoff K.J."/>
            <person name="Prost S."/>
        </authorList>
    </citation>
    <scope>NUCLEOTIDE SEQUENCE</scope>
</reference>
<dbReference type="AlphaFoldDB" id="A0A8T0FPE6"/>